<dbReference type="OrthoDB" id="205662at2759"/>
<dbReference type="EMBL" id="DS113216">
    <property type="protein sequence ID" value="EAY18693.1"/>
    <property type="molecule type" value="Genomic_DNA"/>
</dbReference>
<proteinExistence type="predicted"/>
<dbReference type="VEuPathDB" id="TrichDB:TVAGG3_0581130"/>
<name>A2DLR0_TRIV3</name>
<keyword evidence="3" id="KW-1185">Reference proteome</keyword>
<dbReference type="GO" id="GO:0007052">
    <property type="term" value="P:mitotic spindle organization"/>
    <property type="evidence" value="ECO:0000318"/>
    <property type="project" value="GO_Central"/>
</dbReference>
<accession>A2DLR0</accession>
<dbReference type="GO" id="GO:0000776">
    <property type="term" value="C:kinetochore"/>
    <property type="evidence" value="ECO:0000318"/>
    <property type="project" value="GO_Central"/>
</dbReference>
<reference evidence="2" key="1">
    <citation type="submission" date="2006-10" db="EMBL/GenBank/DDBJ databases">
        <authorList>
            <person name="Amadeo P."/>
            <person name="Zhao Q."/>
            <person name="Wortman J."/>
            <person name="Fraser-Liggett C."/>
            <person name="Carlton J."/>
        </authorList>
    </citation>
    <scope>NUCLEOTIDE SEQUENCE</scope>
    <source>
        <strain evidence="2">G3</strain>
    </source>
</reference>
<dbReference type="InterPro" id="IPR011989">
    <property type="entry name" value="ARM-like"/>
</dbReference>
<dbReference type="RefSeq" id="XP_001579679.1">
    <property type="nucleotide sequence ID" value="XM_001579629.1"/>
</dbReference>
<keyword evidence="1" id="KW-0472">Membrane</keyword>
<dbReference type="InterPro" id="IPR016024">
    <property type="entry name" value="ARM-type_fold"/>
</dbReference>
<keyword evidence="1" id="KW-0812">Transmembrane</keyword>
<gene>
    <name evidence="2" type="ORF">TVAG_062980</name>
</gene>
<dbReference type="SUPFAM" id="SSF48371">
    <property type="entry name" value="ARM repeat"/>
    <property type="match status" value="1"/>
</dbReference>
<dbReference type="GO" id="GO:0008017">
    <property type="term" value="F:microtubule binding"/>
    <property type="evidence" value="ECO:0000318"/>
    <property type="project" value="GO_Central"/>
</dbReference>
<dbReference type="VEuPathDB" id="TrichDB:TVAG_062980"/>
<evidence type="ECO:0000313" key="3">
    <source>
        <dbReference type="Proteomes" id="UP000001542"/>
    </source>
</evidence>
<reference evidence="2" key="2">
    <citation type="journal article" date="2007" name="Science">
        <title>Draft genome sequence of the sexually transmitted pathogen Trichomonas vaginalis.</title>
        <authorList>
            <person name="Carlton J.M."/>
            <person name="Hirt R.P."/>
            <person name="Silva J.C."/>
            <person name="Delcher A.L."/>
            <person name="Schatz M."/>
            <person name="Zhao Q."/>
            <person name="Wortman J.R."/>
            <person name="Bidwell S.L."/>
            <person name="Alsmark U.C.M."/>
            <person name="Besteiro S."/>
            <person name="Sicheritz-Ponten T."/>
            <person name="Noel C.J."/>
            <person name="Dacks J.B."/>
            <person name="Foster P.G."/>
            <person name="Simillion C."/>
            <person name="Van de Peer Y."/>
            <person name="Miranda-Saavedra D."/>
            <person name="Barton G.J."/>
            <person name="Westrop G.D."/>
            <person name="Mueller S."/>
            <person name="Dessi D."/>
            <person name="Fiori P.L."/>
            <person name="Ren Q."/>
            <person name="Paulsen I."/>
            <person name="Zhang H."/>
            <person name="Bastida-Corcuera F.D."/>
            <person name="Simoes-Barbosa A."/>
            <person name="Brown M.T."/>
            <person name="Hayes R.D."/>
            <person name="Mukherjee M."/>
            <person name="Okumura C.Y."/>
            <person name="Schneider R."/>
            <person name="Smith A.J."/>
            <person name="Vanacova S."/>
            <person name="Villalvazo M."/>
            <person name="Haas B.J."/>
            <person name="Pertea M."/>
            <person name="Feldblyum T.V."/>
            <person name="Utterback T.R."/>
            <person name="Shu C.L."/>
            <person name="Osoegawa K."/>
            <person name="de Jong P.J."/>
            <person name="Hrdy I."/>
            <person name="Horvathova L."/>
            <person name="Zubacova Z."/>
            <person name="Dolezal P."/>
            <person name="Malik S.B."/>
            <person name="Logsdon J.M. Jr."/>
            <person name="Henze K."/>
            <person name="Gupta A."/>
            <person name="Wang C.C."/>
            <person name="Dunne R.L."/>
            <person name="Upcroft J.A."/>
            <person name="Upcroft P."/>
            <person name="White O."/>
            <person name="Salzberg S.L."/>
            <person name="Tang P."/>
            <person name="Chiu C.-H."/>
            <person name="Lee Y.-S."/>
            <person name="Embley T.M."/>
            <person name="Coombs G.H."/>
            <person name="Mottram J.C."/>
            <person name="Tachezy J."/>
            <person name="Fraser-Liggett C.M."/>
            <person name="Johnson P.J."/>
        </authorList>
    </citation>
    <scope>NUCLEOTIDE SEQUENCE [LARGE SCALE GENOMIC DNA]</scope>
    <source>
        <strain evidence="2">G3</strain>
    </source>
</reference>
<dbReference type="GO" id="GO:0000922">
    <property type="term" value="C:spindle pole"/>
    <property type="evidence" value="ECO:0000318"/>
    <property type="project" value="GO_Central"/>
</dbReference>
<dbReference type="Proteomes" id="UP000001542">
    <property type="component" value="Unassembled WGS sequence"/>
</dbReference>
<keyword evidence="1" id="KW-1133">Transmembrane helix</keyword>
<dbReference type="GO" id="GO:0046785">
    <property type="term" value="P:microtubule polymerization"/>
    <property type="evidence" value="ECO:0000318"/>
    <property type="project" value="GO_Central"/>
</dbReference>
<sequence length="744" mass="84579">MNTAAFKANDSKSQLEYIEDIENQLIDDDNDIVDATFCENCFKILPKYLQNDDKAVRQRSLKILEHIGTKDFQIPEDTTTVCYSIILCLTDQRENIKSQALRTLTSLLSVIPAGFFIQQFDQFNNNFSSEIRNELISYINEKIDTLTINDWKSCMLLIATAVEDKVENTKLIAQVFSKNQDFTDALQQAFASLPSSQQKLLHQYIDASGIEVDKSKSMISEIVETPEATIAINSSAFSRKSRNEQMSEEDGLKLIHDSTAFAPFLASLSNDVRDVFDDDISKLLLSTLYVDRLSALESLRTAFKPPKKFQYTIDIMLKWCGIQFLMRQVSCAQAALGLLLDNLQEGIKVSKVELTFIVPIVLWCIATKSDAYSDLLDALKFSSKNSDYAYALLKSISLEHSAIITIIFEELGKLDDLTSVESQLKDLSHNRLKIISEPAKQLLFSIAPKGVDGDGNIDTSDPIAALQAQIERIRSIPEFIRNQREIFSFLFSLYEDQPTDERLVRYLLYCTYAFLSEPTLISAIENQSLVALFNSMLNFSLDIDQKFSEPMNAIGFILVTVVPVFSLYQSLIMFIDKQPERITRQTFVYNVFMTANSLFCLDRVGADLMMLRDYVKDAITRYGDVPKEDLRPVLYKSLLTETVTLDQQRRMTSEFFKQNQSVDQRIVGKVAMEEEYEEPPEMTVNDKLIFVKIVDKIGTMATKQEGIQELIQFDQENKCNNGAINAVCKLAPMLRTELSQYLSK</sequence>
<dbReference type="Gene3D" id="1.25.10.10">
    <property type="entry name" value="Leucine-rich Repeat Variant"/>
    <property type="match status" value="2"/>
</dbReference>
<dbReference type="GO" id="GO:0005813">
    <property type="term" value="C:centrosome"/>
    <property type="evidence" value="ECO:0000318"/>
    <property type="project" value="GO_Central"/>
</dbReference>
<protein>
    <submittedName>
        <fullName evidence="2">Uncharacterized protein</fullName>
    </submittedName>
</protein>
<dbReference type="GO" id="GO:0051298">
    <property type="term" value="P:centrosome duplication"/>
    <property type="evidence" value="ECO:0000318"/>
    <property type="project" value="GO_Central"/>
</dbReference>
<dbReference type="KEGG" id="tva:5464207"/>
<dbReference type="AlphaFoldDB" id="A2DLR0"/>
<dbReference type="InParanoid" id="A2DLR0"/>
<evidence type="ECO:0000256" key="1">
    <source>
        <dbReference type="SAM" id="Phobius"/>
    </source>
</evidence>
<dbReference type="GO" id="GO:0061863">
    <property type="term" value="F:microtubule plus end polymerase"/>
    <property type="evidence" value="ECO:0000318"/>
    <property type="project" value="GO_Central"/>
</dbReference>
<feature type="transmembrane region" description="Helical" evidence="1">
    <location>
        <begin position="553"/>
        <end position="575"/>
    </location>
</feature>
<dbReference type="GO" id="GO:0030951">
    <property type="term" value="P:establishment or maintenance of microtubule cytoskeleton polarity"/>
    <property type="evidence" value="ECO:0000318"/>
    <property type="project" value="GO_Central"/>
</dbReference>
<organism evidence="2 3">
    <name type="scientific">Trichomonas vaginalis (strain ATCC PRA-98 / G3)</name>
    <dbReference type="NCBI Taxonomy" id="412133"/>
    <lineage>
        <taxon>Eukaryota</taxon>
        <taxon>Metamonada</taxon>
        <taxon>Parabasalia</taxon>
        <taxon>Trichomonadida</taxon>
        <taxon>Trichomonadidae</taxon>
        <taxon>Trichomonas</taxon>
    </lineage>
</organism>
<evidence type="ECO:0000313" key="2">
    <source>
        <dbReference type="EMBL" id="EAY18693.1"/>
    </source>
</evidence>